<dbReference type="OrthoDB" id="330307at2"/>
<organism evidence="1 2">
    <name type="scientific">Leptospira ilyithenensis</name>
    <dbReference type="NCBI Taxonomy" id="2484901"/>
    <lineage>
        <taxon>Bacteria</taxon>
        <taxon>Pseudomonadati</taxon>
        <taxon>Spirochaetota</taxon>
        <taxon>Spirochaetia</taxon>
        <taxon>Leptospirales</taxon>
        <taxon>Leptospiraceae</taxon>
        <taxon>Leptospira</taxon>
    </lineage>
</organism>
<reference evidence="1" key="1">
    <citation type="journal article" date="2019" name="PLoS Negl. Trop. Dis.">
        <title>Revisiting the worldwide diversity of Leptospira species in the environment.</title>
        <authorList>
            <person name="Vincent A.T."/>
            <person name="Schiettekatte O."/>
            <person name="Bourhy P."/>
            <person name="Veyrier F.J."/>
            <person name="Picardeau M."/>
        </authorList>
    </citation>
    <scope>NUCLEOTIDE SEQUENCE [LARGE SCALE GENOMIC DNA]</scope>
    <source>
        <strain evidence="1">201400974</strain>
    </source>
</reference>
<accession>A0A4R9LL61</accession>
<sequence length="155" mass="17505">MKLFAIFPLCSLLSAGCISFSEKKHTAKENAKIGGQPVFIEFKRLPAKSPKHLHLSLTVSNLSLGNIRNFSALLFAVEKQGLILIPETYKTPELICKLNRPLRPESSRQCSEIIHLFPTEIEKVELHSVSLSIEDGIRLLITKEDLNFISYEEKE</sequence>
<gene>
    <name evidence="1" type="ORF">EHS11_15370</name>
</gene>
<dbReference type="EMBL" id="RQHV01000061">
    <property type="protein sequence ID" value="TGN08292.1"/>
    <property type="molecule type" value="Genomic_DNA"/>
</dbReference>
<evidence type="ECO:0008006" key="3">
    <source>
        <dbReference type="Google" id="ProtNLM"/>
    </source>
</evidence>
<evidence type="ECO:0000313" key="1">
    <source>
        <dbReference type="EMBL" id="TGN08292.1"/>
    </source>
</evidence>
<protein>
    <recommendedName>
        <fullName evidence="3">Lipoprotein</fullName>
    </recommendedName>
</protein>
<dbReference type="PROSITE" id="PS51257">
    <property type="entry name" value="PROKAR_LIPOPROTEIN"/>
    <property type="match status" value="1"/>
</dbReference>
<dbReference type="RefSeq" id="WP_135765245.1">
    <property type="nucleotide sequence ID" value="NZ_RQHV01000061.1"/>
</dbReference>
<dbReference type="Proteomes" id="UP000298264">
    <property type="component" value="Unassembled WGS sequence"/>
</dbReference>
<proteinExistence type="predicted"/>
<name>A0A4R9LL61_9LEPT</name>
<dbReference type="AlphaFoldDB" id="A0A4R9LL61"/>
<keyword evidence="2" id="KW-1185">Reference proteome</keyword>
<evidence type="ECO:0000313" key="2">
    <source>
        <dbReference type="Proteomes" id="UP000298264"/>
    </source>
</evidence>
<comment type="caution">
    <text evidence="1">The sequence shown here is derived from an EMBL/GenBank/DDBJ whole genome shotgun (WGS) entry which is preliminary data.</text>
</comment>